<dbReference type="EMBL" id="LAZR01010356">
    <property type="protein sequence ID" value="KKM67397.1"/>
    <property type="molecule type" value="Genomic_DNA"/>
</dbReference>
<reference evidence="1" key="1">
    <citation type="journal article" date="2015" name="Nature">
        <title>Complex archaea that bridge the gap between prokaryotes and eukaryotes.</title>
        <authorList>
            <person name="Spang A."/>
            <person name="Saw J.H."/>
            <person name="Jorgensen S.L."/>
            <person name="Zaremba-Niedzwiedzka K."/>
            <person name="Martijn J."/>
            <person name="Lind A.E."/>
            <person name="van Eijk R."/>
            <person name="Schleper C."/>
            <person name="Guy L."/>
            <person name="Ettema T.J."/>
        </authorList>
    </citation>
    <scope>NUCLEOTIDE SEQUENCE</scope>
</reference>
<accession>A0A0F9ME04</accession>
<protein>
    <submittedName>
        <fullName evidence="1">Uncharacterized protein</fullName>
    </submittedName>
</protein>
<organism evidence="1">
    <name type="scientific">marine sediment metagenome</name>
    <dbReference type="NCBI Taxonomy" id="412755"/>
    <lineage>
        <taxon>unclassified sequences</taxon>
        <taxon>metagenomes</taxon>
        <taxon>ecological metagenomes</taxon>
    </lineage>
</organism>
<proteinExistence type="predicted"/>
<comment type="caution">
    <text evidence="1">The sequence shown here is derived from an EMBL/GenBank/DDBJ whole genome shotgun (WGS) entry which is preliminary data.</text>
</comment>
<sequence length="81" mass="9356">MNTYEELVENLVSGKLNLTHLELAYREYYRRRKDIPEGVKNLLVSKGHTGLLQFASYVRSICGNVELAYRRGKQHGEEGDK</sequence>
<gene>
    <name evidence="1" type="ORF">LCGC14_1471540</name>
</gene>
<dbReference type="AlphaFoldDB" id="A0A0F9ME04"/>
<evidence type="ECO:0000313" key="1">
    <source>
        <dbReference type="EMBL" id="KKM67397.1"/>
    </source>
</evidence>
<name>A0A0F9ME04_9ZZZZ</name>